<protein>
    <submittedName>
        <fullName evidence="2">Uncharacterized protein</fullName>
    </submittedName>
</protein>
<feature type="coiled-coil region" evidence="1">
    <location>
        <begin position="153"/>
        <end position="290"/>
    </location>
</feature>
<evidence type="ECO:0000313" key="2">
    <source>
        <dbReference type="EMBL" id="KAA6383635.1"/>
    </source>
</evidence>
<accession>A0A5J4VMG7</accession>
<dbReference type="EMBL" id="SNRW01006148">
    <property type="protein sequence ID" value="KAA6383635.1"/>
    <property type="molecule type" value="Genomic_DNA"/>
</dbReference>
<proteinExistence type="predicted"/>
<organism evidence="2 3">
    <name type="scientific">Streblomastix strix</name>
    <dbReference type="NCBI Taxonomy" id="222440"/>
    <lineage>
        <taxon>Eukaryota</taxon>
        <taxon>Metamonada</taxon>
        <taxon>Preaxostyla</taxon>
        <taxon>Oxymonadida</taxon>
        <taxon>Streblomastigidae</taxon>
        <taxon>Streblomastix</taxon>
    </lineage>
</organism>
<keyword evidence="1" id="KW-0175">Coiled coil</keyword>
<evidence type="ECO:0000313" key="3">
    <source>
        <dbReference type="Proteomes" id="UP000324800"/>
    </source>
</evidence>
<dbReference type="Proteomes" id="UP000324800">
    <property type="component" value="Unassembled WGS sequence"/>
</dbReference>
<reference evidence="2 3" key="1">
    <citation type="submission" date="2019-03" db="EMBL/GenBank/DDBJ databases">
        <title>Single cell metagenomics reveals metabolic interactions within the superorganism composed of flagellate Streblomastix strix and complex community of Bacteroidetes bacteria on its surface.</title>
        <authorList>
            <person name="Treitli S.C."/>
            <person name="Kolisko M."/>
            <person name="Husnik F."/>
            <person name="Keeling P."/>
            <person name="Hampl V."/>
        </authorList>
    </citation>
    <scope>NUCLEOTIDE SEQUENCE [LARGE SCALE GENOMIC DNA]</scope>
    <source>
        <strain evidence="2">ST1C</strain>
    </source>
</reference>
<evidence type="ECO:0000256" key="1">
    <source>
        <dbReference type="SAM" id="Coils"/>
    </source>
</evidence>
<comment type="caution">
    <text evidence="2">The sequence shown here is derived from an EMBL/GenBank/DDBJ whole genome shotgun (WGS) entry which is preliminary data.</text>
</comment>
<dbReference type="AlphaFoldDB" id="A0A5J4VMG7"/>
<sequence>MNILFGCIRRKLLEQGQQGDELQTVLGQVNIFKEQLRDIEITDEKYEALRLVGENAICFVSWVRCRAYEWVQKEKRRAIRNERSGKGGIGVEIDLQDSLDEDYDDTVIRGDEHIPQRVTQLRSIPNNIRERGSVNDLVLKQRLIAAQTREAKLLEQQEELIASKAKVEKEKNEALIAAATSKHAVKQNLDKELKQMKNEIDNLRSSNRLLTNQNQDLKDQNIKIQSEILSIRKQGSQFNEMANNRALEEQKNSITLEMMEREKRSFQLELETEKEKNVILRREVDRMTDQMTKLGV</sequence>
<name>A0A5J4VMG7_9EUKA</name>
<gene>
    <name evidence="2" type="ORF">EZS28_020837</name>
</gene>